<feature type="region of interest" description="Disordered" evidence="1">
    <location>
        <begin position="620"/>
        <end position="697"/>
    </location>
</feature>
<sequence>MVSVVKNKEEKIKSKKKTNDKIVVCKKSKKEESEDKDCEESEDKDGGKFEPVNLKTRILPTNLKNVIEFNFESTPTALGMWLCKNFDANNSTLVLSENRKIKVTKELIHEILGIPMGEIKVHALRETTTADATTVKWRSTLPLCVYDPDATTASQKKIPISRLEAHLTGRFLVVFFSIFAHGNKDGSVNQRFLPAIEDIENVPKLDWCTYCLECMKKELKNFKPRVFFAGPVHLLALIYVNSTVFEQTIVNITLSAFKAWSTKLLKQMENEESKGGFGQLPILEEEDVENTIVELYTPQIDLSRGLYGTMNRDEELQLFKTKSKKGMRDCLKDILEKSKELMIQTDDKLKRAFSSYPDDEEIKKMMEERNMLYKESYIVGDKKVNENFSDGVDMGDNNETDKFKCDDEVVDQGTEECQTDNLSQKSQESSQEMIGSDEGLVGTKDNAIVPFDLDLLSSQNGTQSTNENQTKTQEMQYEYLEDIVPLPVSQEPANIISSNNKRRKINPEEDVTLSQLNWAIADEPRMIENEMDDNIMKLPFLSTGTTDATKGLAVDALNSKAEIATPPYHSLKLKLKRNSFGNYDAEKVGKSDVVKESTVNVLDAVPMSFVVPDNFIPEKKNKKEKSTNQEETGKKCSNKCGTGKKGRGKKGETKKEMVKAQKAPTKKAEPKTVKENTQKPKIGQKRGAKAMQEDKEDDIVKEKRTVKPSNAMKSPFYDRKVHIYQKWPEAEMKLVEYMWSESNPEGEIVFNGKGLQLEGVFFLSLYPEVEVASPIIDLWSIILNNEEEFRDELSGKRNVYCSTLMLKRIMKFEENLESVLETSGLKDLNDVGLIDTFIIYLERKKHPKLGELMLADARMVPIKWNTTYNVVDCGIFVMRHMEIEGAALKSQLKMLRAKYLAKILLKDNNLKKKKLIKESEAFGKKQEKKSKILTHIDVKVDENLMKRFNETLVKKLE</sequence>
<feature type="compositionally biased region" description="Basic and acidic residues" evidence="1">
    <location>
        <begin position="649"/>
        <end position="659"/>
    </location>
</feature>
<keyword evidence="3" id="KW-1185">Reference proteome</keyword>
<dbReference type="EMBL" id="PKPP01004908">
    <property type="protein sequence ID" value="PWA62256.1"/>
    <property type="molecule type" value="Genomic_DNA"/>
</dbReference>
<name>A0A2U1MM10_ARTAN</name>
<evidence type="ECO:0000256" key="1">
    <source>
        <dbReference type="SAM" id="MobiDB-lite"/>
    </source>
</evidence>
<accession>A0A2U1MM10</accession>
<dbReference type="Proteomes" id="UP000245207">
    <property type="component" value="Unassembled WGS sequence"/>
</dbReference>
<dbReference type="PANTHER" id="PTHR34835:SF90">
    <property type="entry name" value="AMINOTRANSFERASE-LIKE PLANT MOBILE DOMAIN-CONTAINING PROTEIN"/>
    <property type="match status" value="1"/>
</dbReference>
<feature type="compositionally biased region" description="Basic and acidic residues" evidence="1">
    <location>
        <begin position="620"/>
        <end position="634"/>
    </location>
</feature>
<feature type="compositionally biased region" description="Basic and acidic residues" evidence="1">
    <location>
        <begin position="666"/>
        <end position="678"/>
    </location>
</feature>
<evidence type="ECO:0000313" key="3">
    <source>
        <dbReference type="Proteomes" id="UP000245207"/>
    </source>
</evidence>
<organism evidence="2 3">
    <name type="scientific">Artemisia annua</name>
    <name type="common">Sweet wormwood</name>
    <dbReference type="NCBI Taxonomy" id="35608"/>
    <lineage>
        <taxon>Eukaryota</taxon>
        <taxon>Viridiplantae</taxon>
        <taxon>Streptophyta</taxon>
        <taxon>Embryophyta</taxon>
        <taxon>Tracheophyta</taxon>
        <taxon>Spermatophyta</taxon>
        <taxon>Magnoliopsida</taxon>
        <taxon>eudicotyledons</taxon>
        <taxon>Gunneridae</taxon>
        <taxon>Pentapetalae</taxon>
        <taxon>asterids</taxon>
        <taxon>campanulids</taxon>
        <taxon>Asterales</taxon>
        <taxon>Asteraceae</taxon>
        <taxon>Asteroideae</taxon>
        <taxon>Anthemideae</taxon>
        <taxon>Artemisiinae</taxon>
        <taxon>Artemisia</taxon>
    </lineage>
</organism>
<gene>
    <name evidence="2" type="ORF">CTI12_AA365670</name>
</gene>
<protein>
    <recommendedName>
        <fullName evidence="4">Ulp1 protease family, C-terminal catalytic domain-containing protein</fullName>
    </recommendedName>
</protein>
<feature type="region of interest" description="Disordered" evidence="1">
    <location>
        <begin position="414"/>
        <end position="438"/>
    </location>
</feature>
<proteinExistence type="predicted"/>
<feature type="compositionally biased region" description="Acidic residues" evidence="1">
    <location>
        <begin position="34"/>
        <end position="43"/>
    </location>
</feature>
<dbReference type="PANTHER" id="PTHR34835">
    <property type="entry name" value="OS07G0283600 PROTEIN-RELATED"/>
    <property type="match status" value="1"/>
</dbReference>
<dbReference type="AlphaFoldDB" id="A0A2U1MM10"/>
<comment type="caution">
    <text evidence="2">The sequence shown here is derived from an EMBL/GenBank/DDBJ whole genome shotgun (WGS) entry which is preliminary data.</text>
</comment>
<dbReference type="OrthoDB" id="1749738at2759"/>
<evidence type="ECO:0008006" key="4">
    <source>
        <dbReference type="Google" id="ProtNLM"/>
    </source>
</evidence>
<evidence type="ECO:0000313" key="2">
    <source>
        <dbReference type="EMBL" id="PWA62256.1"/>
    </source>
</evidence>
<reference evidence="2 3" key="1">
    <citation type="journal article" date="2018" name="Mol. Plant">
        <title>The genome of Artemisia annua provides insight into the evolution of Asteraceae family and artemisinin biosynthesis.</title>
        <authorList>
            <person name="Shen Q."/>
            <person name="Zhang L."/>
            <person name="Liao Z."/>
            <person name="Wang S."/>
            <person name="Yan T."/>
            <person name="Shi P."/>
            <person name="Liu M."/>
            <person name="Fu X."/>
            <person name="Pan Q."/>
            <person name="Wang Y."/>
            <person name="Lv Z."/>
            <person name="Lu X."/>
            <person name="Zhang F."/>
            <person name="Jiang W."/>
            <person name="Ma Y."/>
            <person name="Chen M."/>
            <person name="Hao X."/>
            <person name="Li L."/>
            <person name="Tang Y."/>
            <person name="Lv G."/>
            <person name="Zhou Y."/>
            <person name="Sun X."/>
            <person name="Brodelius P.E."/>
            <person name="Rose J.K.C."/>
            <person name="Tang K."/>
        </authorList>
    </citation>
    <scope>NUCLEOTIDE SEQUENCE [LARGE SCALE GENOMIC DNA]</scope>
    <source>
        <strain evidence="3">cv. Huhao1</strain>
        <tissue evidence="2">Leaf</tissue>
    </source>
</reference>
<feature type="compositionally biased region" description="Polar residues" evidence="1">
    <location>
        <begin position="419"/>
        <end position="433"/>
    </location>
</feature>
<feature type="region of interest" description="Disordered" evidence="1">
    <location>
        <begin position="27"/>
        <end position="46"/>
    </location>
</feature>